<protein>
    <submittedName>
        <fullName evidence="1">Uncharacterized protein</fullName>
    </submittedName>
</protein>
<organism evidence="1">
    <name type="scientific">uncultured Caudovirales phage</name>
    <dbReference type="NCBI Taxonomy" id="2100421"/>
    <lineage>
        <taxon>Viruses</taxon>
        <taxon>Duplodnaviria</taxon>
        <taxon>Heunggongvirae</taxon>
        <taxon>Uroviricota</taxon>
        <taxon>Caudoviricetes</taxon>
        <taxon>Peduoviridae</taxon>
        <taxon>Maltschvirus</taxon>
        <taxon>Maltschvirus maltsch</taxon>
    </lineage>
</organism>
<proteinExistence type="predicted"/>
<accession>A0A6J5QZV1</accession>
<evidence type="ECO:0000313" key="1">
    <source>
        <dbReference type="EMBL" id="CAB4190240.1"/>
    </source>
</evidence>
<sequence>MQIIVAIALICGEIVCSNVVYEPRFEDLATCEVYINNERQVRSLNQEQVVLDDCILTTEEIMKEFE</sequence>
<dbReference type="EMBL" id="LR797147">
    <property type="protein sequence ID" value="CAB4190240.1"/>
    <property type="molecule type" value="Genomic_DNA"/>
</dbReference>
<name>A0A6J5QZV1_9CAUD</name>
<reference evidence="1" key="1">
    <citation type="submission" date="2020-05" db="EMBL/GenBank/DDBJ databases">
        <authorList>
            <person name="Chiriac C."/>
            <person name="Salcher M."/>
            <person name="Ghai R."/>
            <person name="Kavagutti S V."/>
        </authorList>
    </citation>
    <scope>NUCLEOTIDE SEQUENCE</scope>
</reference>
<gene>
    <name evidence="1" type="ORF">UFOVP1202_39</name>
</gene>